<proteinExistence type="predicted"/>
<evidence type="ECO:0000313" key="4">
    <source>
        <dbReference type="Proteomes" id="UP000069912"/>
    </source>
</evidence>
<dbReference type="Pfam" id="PF04014">
    <property type="entry name" value="MazE_antitoxin"/>
    <property type="match status" value="1"/>
</dbReference>
<dbReference type="Proteomes" id="UP000234239">
    <property type="component" value="Unassembled WGS sequence"/>
</dbReference>
<dbReference type="KEGG" id="asan:AWM72_02565"/>
<name>A0A0X8FAC4_9LACT</name>
<dbReference type="InterPro" id="IPR007159">
    <property type="entry name" value="SpoVT-AbrB_dom"/>
</dbReference>
<dbReference type="EMBL" id="PKGY01000003">
    <property type="protein sequence ID" value="PKZ21559.1"/>
    <property type="molecule type" value="Genomic_DNA"/>
</dbReference>
<dbReference type="SMART" id="SM00966">
    <property type="entry name" value="SpoVT_AbrB"/>
    <property type="match status" value="1"/>
</dbReference>
<reference evidence="2 4" key="1">
    <citation type="journal article" date="2016" name="Genome Announc.">
        <title>Complete Genome Sequences of Aerococcus christensenii CCUG 28831T, Aerococcus sanguinicola CCUG 43001T, Aerococcus urinae CCUG 36881T, Aerococcus urinaeequi CCUG 28094T, Aerococcus urinaehominis CCUG 42038 BT, and Aerococcus viridans CCUG 4311T.</title>
        <authorList>
            <person name="Carkaci D."/>
            <person name="Dargis R."/>
            <person name="Nielsen X.C."/>
            <person name="Skovgaard O."/>
            <person name="Fuursted K."/>
            <person name="Christensen J.J."/>
        </authorList>
    </citation>
    <scope>NUCLEOTIDE SEQUENCE [LARGE SCALE GENOMIC DNA]</scope>
    <source>
        <strain evidence="2 4">CCUG43001</strain>
    </source>
</reference>
<dbReference type="AlphaFoldDB" id="A0A0X8FAC4"/>
<dbReference type="InterPro" id="IPR037914">
    <property type="entry name" value="SpoVT-AbrB_sf"/>
</dbReference>
<evidence type="ECO:0000313" key="3">
    <source>
        <dbReference type="EMBL" id="PKZ21559.1"/>
    </source>
</evidence>
<dbReference type="RefSeq" id="WP_067972694.1">
    <property type="nucleotide sequence ID" value="NZ_CAJHKM010000004.1"/>
</dbReference>
<dbReference type="PANTHER" id="PTHR40516:SF1">
    <property type="entry name" value="ANTITOXIN CHPS-RELATED"/>
    <property type="match status" value="1"/>
</dbReference>
<reference evidence="3 5" key="3">
    <citation type="submission" date="2017-12" db="EMBL/GenBank/DDBJ databases">
        <title>Phylogenetic diversity of female urinary microbiome.</title>
        <authorList>
            <person name="Thomas-White K."/>
            <person name="Wolfe A.J."/>
        </authorList>
    </citation>
    <scope>NUCLEOTIDE SEQUENCE [LARGE SCALE GENOMIC DNA]</scope>
    <source>
        <strain evidence="3 5">UMB0139</strain>
    </source>
</reference>
<evidence type="ECO:0000313" key="2">
    <source>
        <dbReference type="EMBL" id="AMB93710.1"/>
    </source>
</evidence>
<dbReference type="GO" id="GO:0003677">
    <property type="term" value="F:DNA binding"/>
    <property type="evidence" value="ECO:0007669"/>
    <property type="project" value="UniProtKB-KW"/>
</dbReference>
<organism evidence="2 4">
    <name type="scientific">Aerococcus sanguinicola</name>
    <dbReference type="NCBI Taxonomy" id="119206"/>
    <lineage>
        <taxon>Bacteria</taxon>
        <taxon>Bacillati</taxon>
        <taxon>Bacillota</taxon>
        <taxon>Bacilli</taxon>
        <taxon>Lactobacillales</taxon>
        <taxon>Aerococcaceae</taxon>
        <taxon>Aerococcus</taxon>
    </lineage>
</organism>
<dbReference type="PANTHER" id="PTHR40516">
    <property type="entry name" value="ANTITOXIN CHPS-RELATED"/>
    <property type="match status" value="1"/>
</dbReference>
<dbReference type="InterPro" id="IPR039052">
    <property type="entry name" value="Antitox_PemI-like"/>
</dbReference>
<dbReference type="GO" id="GO:0097351">
    <property type="term" value="F:toxin sequestering activity"/>
    <property type="evidence" value="ECO:0007669"/>
    <property type="project" value="InterPro"/>
</dbReference>
<reference evidence="4" key="2">
    <citation type="submission" date="2016-01" db="EMBL/GenBank/DDBJ databases">
        <title>Six Aerococcus type strain genome sequencing and assembly using PacBio and Illumina Hiseq.</title>
        <authorList>
            <person name="Carkaci D."/>
            <person name="Dargis R."/>
            <person name="Nielsen X.C."/>
            <person name="Skovgaard O."/>
            <person name="Fuursted K."/>
            <person name="Christensen J.J."/>
        </authorList>
    </citation>
    <scope>NUCLEOTIDE SEQUENCE [LARGE SCALE GENOMIC DNA]</scope>
    <source>
        <strain evidence="4">CCUG43001</strain>
    </source>
</reference>
<evidence type="ECO:0000259" key="1">
    <source>
        <dbReference type="SMART" id="SM00966"/>
    </source>
</evidence>
<accession>A0A0X8FAC4</accession>
<dbReference type="Gene3D" id="2.10.260.10">
    <property type="match status" value="1"/>
</dbReference>
<dbReference type="SUPFAM" id="SSF89447">
    <property type="entry name" value="AbrB/MazE/MraZ-like"/>
    <property type="match status" value="1"/>
</dbReference>
<sequence length="80" mass="9244">MQTKLAQWGNSKAIRIPSTIVKQLDLKNNQVLSLEIKDQSLVIKPKEAETIQELFADYKTSFTYEEEMDWGPAVGEELEW</sequence>
<dbReference type="Proteomes" id="UP000069912">
    <property type="component" value="Chromosome"/>
</dbReference>
<dbReference type="GeneID" id="92902950"/>
<protein>
    <submittedName>
        <fullName evidence="3">AbrB/MazE/SpoVT family DNA-binding domain-containing protein</fullName>
    </submittedName>
</protein>
<dbReference type="OrthoDB" id="9795766at2"/>
<dbReference type="EMBL" id="CP014160">
    <property type="protein sequence ID" value="AMB93710.1"/>
    <property type="molecule type" value="Genomic_DNA"/>
</dbReference>
<feature type="domain" description="SpoVT-AbrB" evidence="1">
    <location>
        <begin position="6"/>
        <end position="51"/>
    </location>
</feature>
<keyword evidence="4" id="KW-1185">Reference proteome</keyword>
<keyword evidence="3" id="KW-0238">DNA-binding</keyword>
<gene>
    <name evidence="2" type="ORF">AWM72_02565</name>
    <name evidence="3" type="ORF">CYJ28_06530</name>
</gene>
<evidence type="ECO:0000313" key="5">
    <source>
        <dbReference type="Proteomes" id="UP000234239"/>
    </source>
</evidence>